<gene>
    <name evidence="1" type="ORF">DN745_06850</name>
</gene>
<reference evidence="1 2" key="1">
    <citation type="submission" date="2018-06" db="EMBL/GenBank/DDBJ databases">
        <title>Lujinxingia sediminis gen. nov. sp. nov., a new facultative anaerobic member of the class Deltaproteobacteria, and proposal of Lujinxingaceae fam. nov.</title>
        <authorList>
            <person name="Guo L.-Y."/>
            <person name="Li C.-M."/>
            <person name="Wang S."/>
            <person name="Du Z.-J."/>
        </authorList>
    </citation>
    <scope>NUCLEOTIDE SEQUENCE [LARGE SCALE GENOMIC DNA]</scope>
    <source>
        <strain evidence="1 2">FA350</strain>
    </source>
</reference>
<dbReference type="EMBL" id="CP030032">
    <property type="protein sequence ID" value="AWV89067.1"/>
    <property type="molecule type" value="Genomic_DNA"/>
</dbReference>
<proteinExistence type="predicted"/>
<dbReference type="Gene3D" id="2.60.120.330">
    <property type="entry name" value="B-lactam Antibiotic, Isopenicillin N Synthase, Chain"/>
    <property type="match status" value="1"/>
</dbReference>
<dbReference type="SUPFAM" id="SSF51197">
    <property type="entry name" value="Clavaminate synthase-like"/>
    <property type="match status" value="1"/>
</dbReference>
<accession>A0A2Z4FJ71</accession>
<dbReference type="PANTHER" id="PTHR48420:SF1">
    <property type="entry name" value="NON-HAEM DIOXYGENASE N-TERMINAL DOMAIN-CONTAINING PROTEIN"/>
    <property type="match status" value="1"/>
</dbReference>
<protein>
    <submittedName>
        <fullName evidence="1">Isopenicillin N synthase family oxygenase</fullName>
    </submittedName>
</protein>
<dbReference type="AlphaFoldDB" id="A0A2Z4FJ71"/>
<organism evidence="1 2">
    <name type="scientific">Bradymonas sediminis</name>
    <dbReference type="NCBI Taxonomy" id="1548548"/>
    <lineage>
        <taxon>Bacteria</taxon>
        <taxon>Deltaproteobacteria</taxon>
        <taxon>Bradymonadales</taxon>
        <taxon>Bradymonadaceae</taxon>
        <taxon>Bradymonas</taxon>
    </lineage>
</organism>
<keyword evidence="2" id="KW-1185">Reference proteome</keyword>
<dbReference type="OrthoDB" id="21825at2"/>
<dbReference type="InterPro" id="IPR026992">
    <property type="entry name" value="DIOX_N"/>
</dbReference>
<name>A0A2Z4FJ71_9DELT</name>
<dbReference type="KEGG" id="bsed:DN745_06850"/>
<dbReference type="RefSeq" id="WP_111333267.1">
    <property type="nucleotide sequence ID" value="NZ_CP030032.1"/>
</dbReference>
<dbReference type="Proteomes" id="UP000249799">
    <property type="component" value="Chromosome"/>
</dbReference>
<dbReference type="PANTHER" id="PTHR48420">
    <property type="entry name" value="NON-HAEM DIOXYGENASE N-TERMINAL DOMAIN-CONTAINING PROTEIN"/>
    <property type="match status" value="1"/>
</dbReference>
<evidence type="ECO:0000313" key="1">
    <source>
        <dbReference type="EMBL" id="AWV89067.1"/>
    </source>
</evidence>
<dbReference type="InterPro" id="IPR027443">
    <property type="entry name" value="IPNS-like_sf"/>
</dbReference>
<dbReference type="Pfam" id="PF14226">
    <property type="entry name" value="DIOX_N"/>
    <property type="match status" value="1"/>
</dbReference>
<sequence>MSQSTTEIPVVDLGDISSPRSEVRERAAAQIREGFGHFGLIYIRNHGVDMDRLESFYDAYLEFCAQPESEKQKMSTPSIWYQRGWTPPNTEKAVVAGGQPDFKECYFVTPEEPSEELQREYPELYAKNIWPEGAPEFKEHYIELSRQLQQVAAHLMRGSALALGLAPHTLEGAVDGGPHVTRALRYIPLTTDQVDTDIVWGEEHTDFNLVTILPGGRFLDPDGNRCDKPDPDAGLYLRTRPTAEHPRGRKIQGKTPAGCIVAQVGQQLEILTGGQFLATPHVVEAPNKAGYSRVAVAHFAHLHAHQHLFPLKPFQTEESTRGYGPRVLVGTYNLKTLVDIGLAPADALNRLGYTHYDRLGKMREEEDGK</sequence>
<evidence type="ECO:0000313" key="2">
    <source>
        <dbReference type="Proteomes" id="UP000249799"/>
    </source>
</evidence>